<proteinExistence type="predicted"/>
<keyword evidence="2" id="KW-1185">Reference proteome</keyword>
<dbReference type="Gene3D" id="3.40.1080.10">
    <property type="entry name" value="Glutaconate Coenzyme A-transferase"/>
    <property type="match status" value="1"/>
</dbReference>
<comment type="caution">
    <text evidence="1">The sequence shown here is derived from an EMBL/GenBank/DDBJ whole genome shotgun (WGS) entry which is preliminary data.</text>
</comment>
<dbReference type="SUPFAM" id="SSF100950">
    <property type="entry name" value="NagB/RpiA/CoA transferase-like"/>
    <property type="match status" value="1"/>
</dbReference>
<dbReference type="Proteomes" id="UP001595528">
    <property type="component" value="Unassembled WGS sequence"/>
</dbReference>
<dbReference type="RefSeq" id="WP_379906631.1">
    <property type="nucleotide sequence ID" value="NZ_JBHRTR010000054.1"/>
</dbReference>
<dbReference type="EMBL" id="JBHRTR010000054">
    <property type="protein sequence ID" value="MFC3231167.1"/>
    <property type="molecule type" value="Genomic_DNA"/>
</dbReference>
<reference evidence="2" key="1">
    <citation type="journal article" date="2019" name="Int. J. Syst. Evol. Microbiol.">
        <title>The Global Catalogue of Microorganisms (GCM) 10K type strain sequencing project: providing services to taxonomists for standard genome sequencing and annotation.</title>
        <authorList>
            <consortium name="The Broad Institute Genomics Platform"/>
            <consortium name="The Broad Institute Genome Sequencing Center for Infectious Disease"/>
            <person name="Wu L."/>
            <person name="Ma J."/>
        </authorList>
    </citation>
    <scope>NUCLEOTIDE SEQUENCE [LARGE SCALE GENOMIC DNA]</scope>
    <source>
        <strain evidence="2">KCTC 42964</strain>
    </source>
</reference>
<dbReference type="InterPro" id="IPR037171">
    <property type="entry name" value="NagB/RpiA_transferase-like"/>
</dbReference>
<protein>
    <submittedName>
        <fullName evidence="1">CoA-transferase</fullName>
        <ecNumber evidence="1">2.8.3.-</ecNumber>
    </submittedName>
</protein>
<dbReference type="Pfam" id="PF01144">
    <property type="entry name" value="CoA_trans"/>
    <property type="match status" value="1"/>
</dbReference>
<dbReference type="GO" id="GO:0016740">
    <property type="term" value="F:transferase activity"/>
    <property type="evidence" value="ECO:0007669"/>
    <property type="project" value="UniProtKB-KW"/>
</dbReference>
<sequence length="252" mass="27284">MTSSATGRTAAREIMISSIAELLEGCRHVTVGASSPVPGAGALLARRLAPADRPMLISVLGSQAHNMFTNGGVETFDCAAEGRIDAFFLSGGQIDGQGNINLVGIGDYPRTDVRWPGSFGSAFVYFMIPRVILFREEHSRRVFVEKVDFVSAPGTSSPGIHRPGGPYALLTPLCLFDFDRAGRRFRLRSVHPGHTVEEVRDQTGFDFDCPAEVPVTPAPDPQRLAMIRGDVMDEIAETYPRFSAEMRAALSA</sequence>
<name>A0ABV7LA90_9PROT</name>
<gene>
    <name evidence="1" type="ORF">ACFOGJ_28220</name>
</gene>
<dbReference type="EC" id="2.8.3.-" evidence="1"/>
<dbReference type="InterPro" id="IPR004165">
    <property type="entry name" value="CoA_trans_fam_I"/>
</dbReference>
<accession>A0ABV7LA90</accession>
<dbReference type="PANTHER" id="PTHR43293:SF3">
    <property type="entry name" value="CHOLESTEROL RING-CLEAVING HYDROLASE IPDB SUBUNIT"/>
    <property type="match status" value="1"/>
</dbReference>
<dbReference type="PANTHER" id="PTHR43293">
    <property type="entry name" value="ACETATE COA-TRANSFERASE YDIF"/>
    <property type="match status" value="1"/>
</dbReference>
<evidence type="ECO:0000313" key="1">
    <source>
        <dbReference type="EMBL" id="MFC3231167.1"/>
    </source>
</evidence>
<organism evidence="1 2">
    <name type="scientific">Marinibaculum pumilum</name>
    <dbReference type="NCBI Taxonomy" id="1766165"/>
    <lineage>
        <taxon>Bacteria</taxon>
        <taxon>Pseudomonadati</taxon>
        <taxon>Pseudomonadota</taxon>
        <taxon>Alphaproteobacteria</taxon>
        <taxon>Rhodospirillales</taxon>
        <taxon>Rhodospirillaceae</taxon>
        <taxon>Marinibaculum</taxon>
    </lineage>
</organism>
<dbReference type="SMART" id="SM00882">
    <property type="entry name" value="CoA_trans"/>
    <property type="match status" value="1"/>
</dbReference>
<evidence type="ECO:0000313" key="2">
    <source>
        <dbReference type="Proteomes" id="UP001595528"/>
    </source>
</evidence>
<keyword evidence="1" id="KW-0808">Transferase</keyword>